<dbReference type="PANTHER" id="PTHR24221">
    <property type="entry name" value="ATP-BINDING CASSETTE SUB-FAMILY B"/>
    <property type="match status" value="1"/>
</dbReference>
<dbReference type="InterPro" id="IPR003593">
    <property type="entry name" value="AAA+_ATPase"/>
</dbReference>
<comment type="subcellular location">
    <subcellularLocation>
        <location evidence="1">Mitochondrion membrane</location>
        <topology evidence="1">Multi-pass membrane protein</topology>
    </subcellularLocation>
</comment>
<dbReference type="SUPFAM" id="SSF90123">
    <property type="entry name" value="ABC transporter transmembrane region"/>
    <property type="match status" value="1"/>
</dbReference>
<dbReference type="PROSITE" id="PS50929">
    <property type="entry name" value="ABC_TM1F"/>
    <property type="match status" value="1"/>
</dbReference>
<dbReference type="FunFam" id="3.40.50.300:FF:000287">
    <property type="entry name" value="Multidrug ABC transporter ATP-binding protein"/>
    <property type="match status" value="1"/>
</dbReference>
<evidence type="ECO:0000256" key="6">
    <source>
        <dbReference type="ARBA" id="ARBA00022989"/>
    </source>
</evidence>
<dbReference type="GO" id="GO:0016887">
    <property type="term" value="F:ATP hydrolysis activity"/>
    <property type="evidence" value="ECO:0007669"/>
    <property type="project" value="InterPro"/>
</dbReference>
<dbReference type="PROSITE" id="PS50893">
    <property type="entry name" value="ABC_TRANSPORTER_2"/>
    <property type="match status" value="1"/>
</dbReference>
<evidence type="ECO:0000256" key="8">
    <source>
        <dbReference type="ARBA" id="ARBA00024363"/>
    </source>
</evidence>
<evidence type="ECO:0000259" key="10">
    <source>
        <dbReference type="PROSITE" id="PS50929"/>
    </source>
</evidence>
<dbReference type="EMBL" id="KV784356">
    <property type="protein sequence ID" value="OEU18876.1"/>
    <property type="molecule type" value="Genomic_DNA"/>
</dbReference>
<keyword evidence="4" id="KW-0547">Nucleotide-binding</keyword>
<dbReference type="Proteomes" id="UP000095751">
    <property type="component" value="Unassembled WGS sequence"/>
</dbReference>
<proteinExistence type="inferred from homology"/>
<feature type="domain" description="ABC transmembrane type-1" evidence="10">
    <location>
        <begin position="1"/>
        <end position="309"/>
    </location>
</feature>
<keyword evidence="2" id="KW-0813">Transport</keyword>
<keyword evidence="3" id="KW-0812">Transmembrane</keyword>
<dbReference type="SUPFAM" id="SSF52540">
    <property type="entry name" value="P-loop containing nucleoside triphosphate hydrolases"/>
    <property type="match status" value="1"/>
</dbReference>
<name>A0A1E7FL54_9STRA</name>
<dbReference type="Gene3D" id="1.20.1560.10">
    <property type="entry name" value="ABC transporter type 1, transmembrane domain"/>
    <property type="match status" value="1"/>
</dbReference>
<feature type="domain" description="ABC transporter" evidence="9">
    <location>
        <begin position="345"/>
        <end position="583"/>
    </location>
</feature>
<dbReference type="InParanoid" id="A0A1E7FL54"/>
<keyword evidence="7" id="KW-0472">Membrane</keyword>
<dbReference type="OrthoDB" id="6500128at2759"/>
<keyword evidence="6" id="KW-1133">Transmembrane helix</keyword>
<dbReference type="GO" id="GO:0006879">
    <property type="term" value="P:intracellular iron ion homeostasis"/>
    <property type="evidence" value="ECO:0007669"/>
    <property type="project" value="TreeGrafter"/>
</dbReference>
<comment type="similarity">
    <text evidence="8">Belongs to the ABC transporter superfamily. ABCB family. Heavy Metal importer (TC 3.A.1.210) subfamily.</text>
</comment>
<evidence type="ECO:0000313" key="12">
    <source>
        <dbReference type="Proteomes" id="UP000095751"/>
    </source>
</evidence>
<keyword evidence="12" id="KW-1185">Reference proteome</keyword>
<dbReference type="InterPro" id="IPR011527">
    <property type="entry name" value="ABC1_TM_dom"/>
</dbReference>
<evidence type="ECO:0000256" key="4">
    <source>
        <dbReference type="ARBA" id="ARBA00022741"/>
    </source>
</evidence>
<dbReference type="Gene3D" id="3.40.50.300">
    <property type="entry name" value="P-loop containing nucleotide triphosphate hydrolases"/>
    <property type="match status" value="1"/>
</dbReference>
<dbReference type="InterPro" id="IPR027417">
    <property type="entry name" value="P-loop_NTPase"/>
</dbReference>
<accession>A0A1E7FL54</accession>
<evidence type="ECO:0000256" key="3">
    <source>
        <dbReference type="ARBA" id="ARBA00022692"/>
    </source>
</evidence>
<organism evidence="11 12">
    <name type="scientific">Fragilariopsis cylindrus CCMP1102</name>
    <dbReference type="NCBI Taxonomy" id="635003"/>
    <lineage>
        <taxon>Eukaryota</taxon>
        <taxon>Sar</taxon>
        <taxon>Stramenopiles</taxon>
        <taxon>Ochrophyta</taxon>
        <taxon>Bacillariophyta</taxon>
        <taxon>Bacillariophyceae</taxon>
        <taxon>Bacillariophycidae</taxon>
        <taxon>Bacillariales</taxon>
        <taxon>Bacillariaceae</taxon>
        <taxon>Fragilariopsis</taxon>
    </lineage>
</organism>
<dbReference type="InterPro" id="IPR036640">
    <property type="entry name" value="ABC1_TM_sf"/>
</dbReference>
<keyword evidence="5" id="KW-0067">ATP-binding</keyword>
<evidence type="ECO:0008006" key="13">
    <source>
        <dbReference type="Google" id="ProtNLM"/>
    </source>
</evidence>
<evidence type="ECO:0000259" key="9">
    <source>
        <dbReference type="PROSITE" id="PS50893"/>
    </source>
</evidence>
<gene>
    <name evidence="11" type="ORF">FRACYDRAFT_225019</name>
</gene>
<protein>
    <recommendedName>
        <fullName evidence="13">P-loop containing nucleoside triphosphate hydrolase protein</fullName>
    </recommendedName>
</protein>
<dbReference type="KEGG" id="fcy:FRACYDRAFT_225019"/>
<dbReference type="GO" id="GO:0005524">
    <property type="term" value="F:ATP binding"/>
    <property type="evidence" value="ECO:0007669"/>
    <property type="project" value="UniProtKB-KW"/>
</dbReference>
<dbReference type="CDD" id="cd18582">
    <property type="entry name" value="ABC_6TM_ATM1_ABCB7"/>
    <property type="match status" value="1"/>
</dbReference>
<evidence type="ECO:0000256" key="1">
    <source>
        <dbReference type="ARBA" id="ARBA00004225"/>
    </source>
</evidence>
<dbReference type="SMART" id="SM00382">
    <property type="entry name" value="AAA"/>
    <property type="match status" value="1"/>
</dbReference>
<evidence type="ECO:0000256" key="7">
    <source>
        <dbReference type="ARBA" id="ARBA00023136"/>
    </source>
</evidence>
<dbReference type="InterPro" id="IPR003439">
    <property type="entry name" value="ABC_transporter-like_ATP-bd"/>
</dbReference>
<dbReference type="InterPro" id="IPR017871">
    <property type="entry name" value="ABC_transporter-like_CS"/>
</dbReference>
<dbReference type="PROSITE" id="PS00211">
    <property type="entry name" value="ABC_TRANSPORTER_1"/>
    <property type="match status" value="1"/>
</dbReference>
<evidence type="ECO:0000256" key="2">
    <source>
        <dbReference type="ARBA" id="ARBA00022448"/>
    </source>
</evidence>
<dbReference type="AlphaFoldDB" id="A0A1E7FL54"/>
<dbReference type="PANTHER" id="PTHR24221:SF402">
    <property type="entry name" value="IRON-SULFUR CLUSTERS TRANSPORTER ABCB7, MITOCHONDRIAL"/>
    <property type="match status" value="1"/>
</dbReference>
<evidence type="ECO:0000313" key="11">
    <source>
        <dbReference type="EMBL" id="OEU18876.1"/>
    </source>
</evidence>
<dbReference type="Pfam" id="PF00005">
    <property type="entry name" value="ABC_tran"/>
    <property type="match status" value="1"/>
</dbReference>
<dbReference type="Pfam" id="PF00664">
    <property type="entry name" value="ABC_membrane"/>
    <property type="match status" value="1"/>
</dbReference>
<sequence>MMAGKAVNIQVPYIFKSLVDALQIDTANAIDAANTLTSLSTDTTTNAALDLTTVTTATGIPLIAILLGYGMSRGAASGFQELRNAVFANVTQEAIRKVGQSVFQHVHSLDMQFHLTSKTGNLSRILDRGNRSISFVLNAMVFHIAPTTVEVGLVTGLVYFQFGTPHACVVLATIAAYTGYTTAITQWRTQFRRDMNRLENQASGRVVDSLVNYETVQFFSNVPHEVERYEKSLRGYQTAALQAQQSLSLLNFGQAAIFSVGLTGIMILTAQQIVDGTATVGDLVLVNGLLFQLSVPLNFIGSVYREVQQSLLDMEQTFNLLDTNSPIYNDPTKLVYDPSTMMTDISFNNVDFAYPGKSDRQILNNLSFTISQGKTVAFVGSSGCGKSTILRLLYRFYDPSTATSEISLGGHDLKDMSLDSFRENIAVIPQDTVLFHDSIGYNIQYGNLKASWEEVVDAAKRAKIHDTIMSFADGYDTVVGERGLKLSGGEKQRVAIARAILKDAPILLCDEPTSSLDSQTEMDIMNNIKQLGQGRTTVIVAHRLSTIQDCDEIIVLDKGRVVERGTHQELSELGGRYTELLSVQ</sequence>
<dbReference type="InterPro" id="IPR039421">
    <property type="entry name" value="Type_1_exporter"/>
</dbReference>
<dbReference type="GO" id="GO:0140359">
    <property type="term" value="F:ABC-type transporter activity"/>
    <property type="evidence" value="ECO:0007669"/>
    <property type="project" value="InterPro"/>
</dbReference>
<dbReference type="GO" id="GO:0005743">
    <property type="term" value="C:mitochondrial inner membrane"/>
    <property type="evidence" value="ECO:0007669"/>
    <property type="project" value="TreeGrafter"/>
</dbReference>
<evidence type="ECO:0000256" key="5">
    <source>
        <dbReference type="ARBA" id="ARBA00022840"/>
    </source>
</evidence>
<reference evidence="11 12" key="1">
    <citation type="submission" date="2016-09" db="EMBL/GenBank/DDBJ databases">
        <title>Extensive genetic diversity and differential bi-allelic expression allows diatom success in the polar Southern Ocean.</title>
        <authorList>
            <consortium name="DOE Joint Genome Institute"/>
            <person name="Mock T."/>
            <person name="Otillar R.P."/>
            <person name="Strauss J."/>
            <person name="Dupont C."/>
            <person name="Frickenhaus S."/>
            <person name="Maumus F."/>
            <person name="Mcmullan M."/>
            <person name="Sanges R."/>
            <person name="Schmutz J."/>
            <person name="Toseland A."/>
            <person name="Valas R."/>
            <person name="Veluchamy A."/>
            <person name="Ward B.J."/>
            <person name="Allen A."/>
            <person name="Barry K."/>
            <person name="Falciatore A."/>
            <person name="Ferrante M."/>
            <person name="Fortunato A.E."/>
            <person name="Gloeckner G."/>
            <person name="Gruber A."/>
            <person name="Hipkin R."/>
            <person name="Janech M."/>
            <person name="Kroth P."/>
            <person name="Leese F."/>
            <person name="Lindquist E."/>
            <person name="Lyon B.R."/>
            <person name="Martin J."/>
            <person name="Mayer C."/>
            <person name="Parker M."/>
            <person name="Quesneville H."/>
            <person name="Raymond J."/>
            <person name="Uhlig C."/>
            <person name="Valentin K.U."/>
            <person name="Worden A.Z."/>
            <person name="Armbrust E.V."/>
            <person name="Bowler C."/>
            <person name="Green B."/>
            <person name="Moulton V."/>
            <person name="Van Oosterhout C."/>
            <person name="Grigoriev I."/>
        </authorList>
    </citation>
    <scope>NUCLEOTIDE SEQUENCE [LARGE SCALE GENOMIC DNA]</scope>
    <source>
        <strain evidence="11 12">CCMP1102</strain>
    </source>
</reference>